<dbReference type="AlphaFoldDB" id="A0A7X6I866"/>
<dbReference type="Pfam" id="PF12244">
    <property type="entry name" value="DUF3606"/>
    <property type="match status" value="1"/>
</dbReference>
<sequence length="71" mass="7930">MAQTRGGSRREERIDITWDYEVCAWARHFNTSQQRVKEAVQAVGNRADHVREHLAATAGRRPGAGDRPSAA</sequence>
<dbReference type="RefSeq" id="WP_168109254.1">
    <property type="nucleotide sequence ID" value="NZ_VTOX01000009.1"/>
</dbReference>
<dbReference type="EMBL" id="VTOX01000009">
    <property type="protein sequence ID" value="NKE68123.1"/>
    <property type="molecule type" value="Genomic_DNA"/>
</dbReference>
<reference evidence="1 2" key="1">
    <citation type="journal article" date="2020" name="Nature">
        <title>Bacterial chemolithoautotrophy via manganese oxidation.</title>
        <authorList>
            <person name="Yu H."/>
            <person name="Leadbetter J.R."/>
        </authorList>
    </citation>
    <scope>NUCLEOTIDE SEQUENCE [LARGE SCALE GENOMIC DNA]</scope>
    <source>
        <strain evidence="1 2">RBP-1</strain>
    </source>
</reference>
<gene>
    <name evidence="1" type="ORF">RAMLITH_20060</name>
</gene>
<dbReference type="Proteomes" id="UP000521868">
    <property type="component" value="Unassembled WGS sequence"/>
</dbReference>
<keyword evidence="2" id="KW-1185">Reference proteome</keyword>
<evidence type="ECO:0000313" key="1">
    <source>
        <dbReference type="EMBL" id="NKE68123.1"/>
    </source>
</evidence>
<evidence type="ECO:0000313" key="2">
    <source>
        <dbReference type="Proteomes" id="UP000521868"/>
    </source>
</evidence>
<proteinExistence type="predicted"/>
<comment type="caution">
    <text evidence="1">The sequence shown here is derived from an EMBL/GenBank/DDBJ whole genome shotgun (WGS) entry which is preliminary data.</text>
</comment>
<protein>
    <submittedName>
        <fullName evidence="1">DUF3606 domain-containing protein</fullName>
    </submittedName>
</protein>
<organism evidence="1 2">
    <name type="scientific">Ramlibacter lithotrophicus</name>
    <dbReference type="NCBI Taxonomy" id="2606681"/>
    <lineage>
        <taxon>Bacteria</taxon>
        <taxon>Pseudomonadati</taxon>
        <taxon>Pseudomonadota</taxon>
        <taxon>Betaproteobacteria</taxon>
        <taxon>Burkholderiales</taxon>
        <taxon>Comamonadaceae</taxon>
        <taxon>Ramlibacter</taxon>
    </lineage>
</organism>
<name>A0A7X6I866_9BURK</name>
<accession>A0A7X6I866</accession>
<dbReference type="InterPro" id="IPR022037">
    <property type="entry name" value="DUF3606"/>
</dbReference>